<comment type="caution">
    <text evidence="2">The sequence shown here is derived from an EMBL/GenBank/DDBJ whole genome shotgun (WGS) entry which is preliminary data.</text>
</comment>
<feature type="compositionally biased region" description="Basic and acidic residues" evidence="1">
    <location>
        <begin position="1"/>
        <end position="14"/>
    </location>
</feature>
<keyword evidence="3" id="KW-1185">Reference proteome</keyword>
<accession>A0ABU5F1A0</accession>
<proteinExistence type="predicted"/>
<reference evidence="3" key="1">
    <citation type="journal article" date="2023" name="Mar. Drugs">
        <title>Gemmata algarum, a Novel Planctomycete Isolated from an Algal Mat, Displays Antimicrobial Activity.</title>
        <authorList>
            <person name="Kumar G."/>
            <person name="Kallscheuer N."/>
            <person name="Kashif M."/>
            <person name="Ahamad S."/>
            <person name="Jagadeeshwari U."/>
            <person name="Pannikurungottu S."/>
            <person name="Haufschild T."/>
            <person name="Kabuu M."/>
            <person name="Sasikala C."/>
            <person name="Jogler C."/>
            <person name="Ramana C."/>
        </authorList>
    </citation>
    <scope>NUCLEOTIDE SEQUENCE [LARGE SCALE GENOMIC DNA]</scope>
    <source>
        <strain evidence="3">JC673</strain>
    </source>
</reference>
<gene>
    <name evidence="2" type="ORF">R5W23_002354</name>
</gene>
<evidence type="ECO:0008006" key="4">
    <source>
        <dbReference type="Google" id="ProtNLM"/>
    </source>
</evidence>
<name>A0ABU5F1A0_9BACT</name>
<evidence type="ECO:0000256" key="1">
    <source>
        <dbReference type="SAM" id="MobiDB-lite"/>
    </source>
</evidence>
<feature type="region of interest" description="Disordered" evidence="1">
    <location>
        <begin position="1"/>
        <end position="33"/>
    </location>
</feature>
<dbReference type="EMBL" id="JAXBLV010000189">
    <property type="protein sequence ID" value="MDY3561095.1"/>
    <property type="molecule type" value="Genomic_DNA"/>
</dbReference>
<dbReference type="Proteomes" id="UP001272242">
    <property type="component" value="Unassembled WGS sequence"/>
</dbReference>
<sequence length="173" mass="18543">MSKKSDGKDPEKSLDLPPYGARNADLLTDQPGSHPIEAGVGAALGGAASGAAVGMVLGPPGVIAGAVVGAVAGGLAGKGVGELIDPTTQDNWIREWLDRREHEKQASDEHAALAYRFGLQSEFEHPNRTFDDVEPELRTKWHDRYGADGPDWDNVRGSARAGYERMHTFRTRA</sequence>
<evidence type="ECO:0000313" key="2">
    <source>
        <dbReference type="EMBL" id="MDY3561095.1"/>
    </source>
</evidence>
<evidence type="ECO:0000313" key="3">
    <source>
        <dbReference type="Proteomes" id="UP001272242"/>
    </source>
</evidence>
<protein>
    <recommendedName>
        <fullName evidence="4">Glycine zipper domain-containing protein</fullName>
    </recommendedName>
</protein>
<dbReference type="RefSeq" id="WP_320687563.1">
    <property type="nucleotide sequence ID" value="NZ_JAXBLV010000189.1"/>
</dbReference>
<organism evidence="2 3">
    <name type="scientific">Gemmata algarum</name>
    <dbReference type="NCBI Taxonomy" id="2975278"/>
    <lineage>
        <taxon>Bacteria</taxon>
        <taxon>Pseudomonadati</taxon>
        <taxon>Planctomycetota</taxon>
        <taxon>Planctomycetia</taxon>
        <taxon>Gemmatales</taxon>
        <taxon>Gemmataceae</taxon>
        <taxon>Gemmata</taxon>
    </lineage>
</organism>